<dbReference type="KEGG" id="pfj:MYCFIDRAFT_182595"/>
<name>M2YYG1_PSEFD</name>
<dbReference type="GeneID" id="19334620"/>
<dbReference type="EMBL" id="KB446558">
    <property type="protein sequence ID" value="EME82675.1"/>
    <property type="molecule type" value="Genomic_DNA"/>
</dbReference>
<dbReference type="HOGENOM" id="CLU_3015214_0_0_1"/>
<organism evidence="2 3">
    <name type="scientific">Pseudocercospora fijiensis (strain CIRAD86)</name>
    <name type="common">Black leaf streak disease fungus</name>
    <name type="synonym">Mycosphaerella fijiensis</name>
    <dbReference type="NCBI Taxonomy" id="383855"/>
    <lineage>
        <taxon>Eukaryota</taxon>
        <taxon>Fungi</taxon>
        <taxon>Dikarya</taxon>
        <taxon>Ascomycota</taxon>
        <taxon>Pezizomycotina</taxon>
        <taxon>Dothideomycetes</taxon>
        <taxon>Dothideomycetidae</taxon>
        <taxon>Mycosphaerellales</taxon>
        <taxon>Mycosphaerellaceae</taxon>
        <taxon>Pseudocercospora</taxon>
    </lineage>
</organism>
<accession>M2YYG1</accession>
<dbReference type="Proteomes" id="UP000016932">
    <property type="component" value="Unassembled WGS sequence"/>
</dbReference>
<proteinExistence type="predicted"/>
<feature type="region of interest" description="Disordered" evidence="1">
    <location>
        <begin position="24"/>
        <end position="56"/>
    </location>
</feature>
<keyword evidence="3" id="KW-1185">Reference proteome</keyword>
<dbReference type="OrthoDB" id="9977870at2759"/>
<dbReference type="AlphaFoldDB" id="M2YYG1"/>
<evidence type="ECO:0000313" key="3">
    <source>
        <dbReference type="Proteomes" id="UP000016932"/>
    </source>
</evidence>
<evidence type="ECO:0000256" key="1">
    <source>
        <dbReference type="SAM" id="MobiDB-lite"/>
    </source>
</evidence>
<reference evidence="2 3" key="1">
    <citation type="journal article" date="2012" name="PLoS Pathog.">
        <title>Diverse lifestyles and strategies of plant pathogenesis encoded in the genomes of eighteen Dothideomycetes fungi.</title>
        <authorList>
            <person name="Ohm R.A."/>
            <person name="Feau N."/>
            <person name="Henrissat B."/>
            <person name="Schoch C.L."/>
            <person name="Horwitz B.A."/>
            <person name="Barry K.W."/>
            <person name="Condon B.J."/>
            <person name="Copeland A.C."/>
            <person name="Dhillon B."/>
            <person name="Glaser F."/>
            <person name="Hesse C.N."/>
            <person name="Kosti I."/>
            <person name="LaButti K."/>
            <person name="Lindquist E.A."/>
            <person name="Lucas S."/>
            <person name="Salamov A.A."/>
            <person name="Bradshaw R.E."/>
            <person name="Ciuffetti L."/>
            <person name="Hamelin R.C."/>
            <person name="Kema G.H.J."/>
            <person name="Lawrence C."/>
            <person name="Scott J.A."/>
            <person name="Spatafora J.W."/>
            <person name="Turgeon B.G."/>
            <person name="de Wit P.J.G.M."/>
            <person name="Zhong S."/>
            <person name="Goodwin S.B."/>
            <person name="Grigoriev I.V."/>
        </authorList>
    </citation>
    <scope>NUCLEOTIDE SEQUENCE [LARGE SCALE GENOMIC DNA]</scope>
    <source>
        <strain evidence="2 3">CIRAD86</strain>
    </source>
</reference>
<dbReference type="RefSeq" id="XP_007926131.1">
    <property type="nucleotide sequence ID" value="XM_007927940.1"/>
</dbReference>
<dbReference type="VEuPathDB" id="FungiDB:MYCFIDRAFT_182595"/>
<sequence>MQWQGAFMVVDPLTLSAIVHAQREDSRELASGDEGKQREGTVTDSQVAMQMYREDL</sequence>
<feature type="compositionally biased region" description="Basic and acidic residues" evidence="1">
    <location>
        <begin position="24"/>
        <end position="41"/>
    </location>
</feature>
<evidence type="ECO:0000313" key="2">
    <source>
        <dbReference type="EMBL" id="EME82675.1"/>
    </source>
</evidence>
<gene>
    <name evidence="2" type="ORF">MYCFIDRAFT_182595</name>
</gene>
<protein>
    <submittedName>
        <fullName evidence="2">Uncharacterized protein</fullName>
    </submittedName>
</protein>